<dbReference type="Proteomes" id="UP000035199">
    <property type="component" value="Chromosome"/>
</dbReference>
<keyword evidence="2" id="KW-1185">Reference proteome</keyword>
<evidence type="ECO:0000313" key="1">
    <source>
        <dbReference type="EMBL" id="AKK04399.1"/>
    </source>
</evidence>
<dbReference type="RefSeq" id="WP_047260824.1">
    <property type="nucleotide sequence ID" value="NZ_CP011542.1"/>
</dbReference>
<dbReference type="NCBIfam" id="TIGR01873">
    <property type="entry name" value="cas_CT1978"/>
    <property type="match status" value="1"/>
</dbReference>
<dbReference type="PATRIC" id="fig|571915.4.peg.39"/>
<evidence type="ECO:0000313" key="2">
    <source>
        <dbReference type="Proteomes" id="UP000035199"/>
    </source>
</evidence>
<dbReference type="AlphaFoldDB" id="A0A0G3GTE2"/>
<name>A0A0G3GTE2_9CORY</name>
<dbReference type="STRING" id="571915.CMUST_00200"/>
<dbReference type="OrthoDB" id="8527479at2"/>
<reference evidence="2" key="2">
    <citation type="submission" date="2015-05" db="EMBL/GenBank/DDBJ databases">
        <title>Complete genome sequence of Corynebacterium mustelae DSM 45274, isolated from various tissues of a male ferret with lethal sepsis.</title>
        <authorList>
            <person name="Ruckert C."/>
            <person name="Albersmeier A."/>
            <person name="Winkler A."/>
            <person name="Tauch A."/>
        </authorList>
    </citation>
    <scope>NUCLEOTIDE SEQUENCE [LARGE SCALE GENOMIC DNA]</scope>
    <source>
        <strain evidence="2">DSM 45274</strain>
    </source>
</reference>
<dbReference type="InterPro" id="IPR010152">
    <property type="entry name" value="CRISPR-assoc_prot_Cas2_sub"/>
</dbReference>
<dbReference type="Pfam" id="PF09707">
    <property type="entry name" value="Cas_Cas2CT1978"/>
    <property type="match status" value="1"/>
</dbReference>
<organism evidence="1 2">
    <name type="scientific">Corynebacterium mustelae</name>
    <dbReference type="NCBI Taxonomy" id="571915"/>
    <lineage>
        <taxon>Bacteria</taxon>
        <taxon>Bacillati</taxon>
        <taxon>Actinomycetota</taxon>
        <taxon>Actinomycetes</taxon>
        <taxon>Mycobacteriales</taxon>
        <taxon>Corynebacteriaceae</taxon>
        <taxon>Corynebacterium</taxon>
    </lineage>
</organism>
<dbReference type="Gene3D" id="3.30.70.240">
    <property type="match status" value="1"/>
</dbReference>
<proteinExistence type="predicted"/>
<dbReference type="KEGG" id="cmv:CMUST_00200"/>
<sequence>MFAVVSCTAIPDHVRGYLTRFFSEVSVGLYVGIVTPVVLENLWERIEQTIVEGSFTLIYSSHEMEQGFVVKSFGQQSRSIVDIDGLLLAIRMPMEEEILEVESEMVSNSPESNFA</sequence>
<protein>
    <submittedName>
        <fullName evidence="1">CRISPR-associated protein Cas2</fullName>
    </submittedName>
</protein>
<gene>
    <name evidence="1" type="ORF">CMUST_00200</name>
</gene>
<accession>A0A0G3GTE2</accession>
<dbReference type="EMBL" id="CP011542">
    <property type="protein sequence ID" value="AKK04399.1"/>
    <property type="molecule type" value="Genomic_DNA"/>
</dbReference>
<reference evidence="1 2" key="1">
    <citation type="journal article" date="2015" name="Genome Announc.">
        <title>Complete Genome Sequence of the Type Strain Corynebacterium mustelae DSM 45274, Isolated from Various Tissues of a Male Ferret with Lethal Sepsis.</title>
        <authorList>
            <person name="Ruckert C."/>
            <person name="Eimer J."/>
            <person name="Winkler A."/>
            <person name="Tauch A."/>
        </authorList>
    </citation>
    <scope>NUCLEOTIDE SEQUENCE [LARGE SCALE GENOMIC DNA]</scope>
    <source>
        <strain evidence="1 2">DSM 45274</strain>
    </source>
</reference>